<evidence type="ECO:0000313" key="7">
    <source>
        <dbReference type="EMBL" id="PPE05607.1"/>
    </source>
</evidence>
<dbReference type="InterPro" id="IPR018261">
    <property type="entry name" value="Ribosomal_bL27_CS"/>
</dbReference>
<proteinExistence type="inferred from homology"/>
<dbReference type="PRINTS" id="PR00063">
    <property type="entry name" value="RIBOSOMALL27"/>
</dbReference>
<dbReference type="Pfam" id="PF01016">
    <property type="entry name" value="Ribosomal_L27"/>
    <property type="match status" value="1"/>
</dbReference>
<dbReference type="AlphaFoldDB" id="A0A2S5RE83"/>
<name>A0A2S5RE83_9PROT</name>
<dbReference type="EMBL" id="PHHC01000064">
    <property type="protein sequence ID" value="PPE05607.1"/>
    <property type="molecule type" value="Genomic_DNA"/>
</dbReference>
<comment type="caution">
    <text evidence="7">The sequence shown here is derived from an EMBL/GenBank/DDBJ whole genome shotgun (WGS) entry which is preliminary data.</text>
</comment>
<dbReference type="FunFam" id="2.40.50.100:FF:000020">
    <property type="entry name" value="50S ribosomal protein L27"/>
    <property type="match status" value="1"/>
</dbReference>
<gene>
    <name evidence="5" type="primary">rpmA</name>
    <name evidence="7" type="ORF">HCUR_00255</name>
</gene>
<dbReference type="RefSeq" id="WP_104206391.1">
    <property type="nucleotide sequence ID" value="NZ_PHHC01000064.1"/>
</dbReference>
<reference evidence="7 8" key="1">
    <citation type="submission" date="2017-11" db="EMBL/GenBank/DDBJ databases">
        <title>Comparative genomic analysis of Holospora spp., intranuclear symbionts of paramecia.</title>
        <authorList>
            <person name="Garushyants S.K."/>
            <person name="Beliavskaya A."/>
            <person name="Malko D.B."/>
            <person name="Logacheva M.D."/>
            <person name="Rautian M.S."/>
            <person name="Gelfand M.S."/>
        </authorList>
    </citation>
    <scope>NUCLEOTIDE SEQUENCE [LARGE SCALE GENOMIC DNA]</scope>
    <source>
        <strain evidence="8">02AZ16</strain>
    </source>
</reference>
<keyword evidence="3 5" id="KW-0687">Ribonucleoprotein</keyword>
<evidence type="ECO:0000256" key="2">
    <source>
        <dbReference type="ARBA" id="ARBA00022980"/>
    </source>
</evidence>
<evidence type="ECO:0000313" key="8">
    <source>
        <dbReference type="Proteomes" id="UP000239425"/>
    </source>
</evidence>
<dbReference type="SUPFAM" id="SSF110324">
    <property type="entry name" value="Ribosomal L27 protein-like"/>
    <property type="match status" value="1"/>
</dbReference>
<evidence type="ECO:0000256" key="6">
    <source>
        <dbReference type="SAM" id="MobiDB-lite"/>
    </source>
</evidence>
<dbReference type="Gene3D" id="2.40.50.100">
    <property type="match status" value="1"/>
</dbReference>
<keyword evidence="2 5" id="KW-0689">Ribosomal protein</keyword>
<dbReference type="PANTHER" id="PTHR15893:SF0">
    <property type="entry name" value="LARGE RIBOSOMAL SUBUNIT PROTEIN BL27M"/>
    <property type="match status" value="1"/>
</dbReference>
<dbReference type="PROSITE" id="PS00831">
    <property type="entry name" value="RIBOSOMAL_L27"/>
    <property type="match status" value="1"/>
</dbReference>
<dbReference type="Proteomes" id="UP000239425">
    <property type="component" value="Unassembled WGS sequence"/>
</dbReference>
<evidence type="ECO:0000256" key="1">
    <source>
        <dbReference type="ARBA" id="ARBA00010797"/>
    </source>
</evidence>
<evidence type="ECO:0000256" key="3">
    <source>
        <dbReference type="ARBA" id="ARBA00023274"/>
    </source>
</evidence>
<feature type="region of interest" description="Disordered" evidence="6">
    <location>
        <begin position="1"/>
        <end position="24"/>
    </location>
</feature>
<dbReference type="OrthoDB" id="9803474at2"/>
<comment type="similarity">
    <text evidence="1 5">Belongs to the bacterial ribosomal protein bL27 family.</text>
</comment>
<dbReference type="InterPro" id="IPR001684">
    <property type="entry name" value="Ribosomal_bL27"/>
</dbReference>
<evidence type="ECO:0000256" key="5">
    <source>
        <dbReference type="HAMAP-Rule" id="MF_00539"/>
    </source>
</evidence>
<keyword evidence="8" id="KW-1185">Reference proteome</keyword>
<accession>A0A2S5RE83</accession>
<dbReference type="GO" id="GO:0006412">
    <property type="term" value="P:translation"/>
    <property type="evidence" value="ECO:0007669"/>
    <property type="project" value="UniProtKB-UniRule"/>
</dbReference>
<dbReference type="GO" id="GO:0022625">
    <property type="term" value="C:cytosolic large ribosomal subunit"/>
    <property type="evidence" value="ECO:0007669"/>
    <property type="project" value="TreeGrafter"/>
</dbReference>
<dbReference type="HAMAP" id="MF_00539">
    <property type="entry name" value="Ribosomal_bL27"/>
    <property type="match status" value="1"/>
</dbReference>
<dbReference type="NCBIfam" id="TIGR00062">
    <property type="entry name" value="L27"/>
    <property type="match status" value="1"/>
</dbReference>
<protein>
    <recommendedName>
        <fullName evidence="4 5">Large ribosomal subunit protein bL27</fullName>
    </recommendedName>
</protein>
<sequence length="85" mass="9425">MAQKKGSGTARNGRDSSGRRLGVKRFDGQAVNAGTIILRQRGTRVHPGLNVSQGKDHTLFARISGYVKFCIRRGKKIVKILTERF</sequence>
<evidence type="ECO:0000256" key="4">
    <source>
        <dbReference type="ARBA" id="ARBA00035175"/>
    </source>
</evidence>
<dbReference type="GO" id="GO:0003735">
    <property type="term" value="F:structural constituent of ribosome"/>
    <property type="evidence" value="ECO:0007669"/>
    <property type="project" value="InterPro"/>
</dbReference>
<organism evidence="7 8">
    <name type="scientific">Holospora curviuscula</name>
    <dbReference type="NCBI Taxonomy" id="1082868"/>
    <lineage>
        <taxon>Bacteria</taxon>
        <taxon>Pseudomonadati</taxon>
        <taxon>Pseudomonadota</taxon>
        <taxon>Alphaproteobacteria</taxon>
        <taxon>Holosporales</taxon>
        <taxon>Holosporaceae</taxon>
        <taxon>Holospora</taxon>
    </lineage>
</organism>
<dbReference type="PANTHER" id="PTHR15893">
    <property type="entry name" value="RIBOSOMAL PROTEIN L27"/>
    <property type="match status" value="1"/>
</dbReference>